<dbReference type="RefSeq" id="XP_033517762.1">
    <property type="nucleotide sequence ID" value="XM_033669318.1"/>
</dbReference>
<accession>A0A6A5ZYB9</accession>
<dbReference type="OrthoDB" id="3694387at2759"/>
<protein>
    <submittedName>
        <fullName evidence="1">Uncharacterized protein</fullName>
    </submittedName>
</protein>
<gene>
    <name evidence="1" type="ORF">P153DRAFT_371694</name>
</gene>
<evidence type="ECO:0000313" key="1">
    <source>
        <dbReference type="EMBL" id="KAF2123368.1"/>
    </source>
</evidence>
<dbReference type="AlphaFoldDB" id="A0A6A5ZYB9"/>
<evidence type="ECO:0000313" key="2">
    <source>
        <dbReference type="Proteomes" id="UP000799771"/>
    </source>
</evidence>
<proteinExistence type="predicted"/>
<organism evidence="1 2">
    <name type="scientific">Dothidotthia symphoricarpi CBS 119687</name>
    <dbReference type="NCBI Taxonomy" id="1392245"/>
    <lineage>
        <taxon>Eukaryota</taxon>
        <taxon>Fungi</taxon>
        <taxon>Dikarya</taxon>
        <taxon>Ascomycota</taxon>
        <taxon>Pezizomycotina</taxon>
        <taxon>Dothideomycetes</taxon>
        <taxon>Pleosporomycetidae</taxon>
        <taxon>Pleosporales</taxon>
        <taxon>Dothidotthiaceae</taxon>
        <taxon>Dothidotthia</taxon>
    </lineage>
</organism>
<name>A0A6A5ZYB9_9PLEO</name>
<reference evidence="1" key="1">
    <citation type="journal article" date="2020" name="Stud. Mycol.">
        <title>101 Dothideomycetes genomes: a test case for predicting lifestyles and emergence of pathogens.</title>
        <authorList>
            <person name="Haridas S."/>
            <person name="Albert R."/>
            <person name="Binder M."/>
            <person name="Bloem J."/>
            <person name="Labutti K."/>
            <person name="Salamov A."/>
            <person name="Andreopoulos B."/>
            <person name="Baker S."/>
            <person name="Barry K."/>
            <person name="Bills G."/>
            <person name="Bluhm B."/>
            <person name="Cannon C."/>
            <person name="Castanera R."/>
            <person name="Culley D."/>
            <person name="Daum C."/>
            <person name="Ezra D."/>
            <person name="Gonzalez J."/>
            <person name="Henrissat B."/>
            <person name="Kuo A."/>
            <person name="Liang C."/>
            <person name="Lipzen A."/>
            <person name="Lutzoni F."/>
            <person name="Magnuson J."/>
            <person name="Mondo S."/>
            <person name="Nolan M."/>
            <person name="Ohm R."/>
            <person name="Pangilinan J."/>
            <person name="Park H.-J."/>
            <person name="Ramirez L."/>
            <person name="Alfaro M."/>
            <person name="Sun H."/>
            <person name="Tritt A."/>
            <person name="Yoshinaga Y."/>
            <person name="Zwiers L.-H."/>
            <person name="Turgeon B."/>
            <person name="Goodwin S."/>
            <person name="Spatafora J."/>
            <person name="Crous P."/>
            <person name="Grigoriev I."/>
        </authorList>
    </citation>
    <scope>NUCLEOTIDE SEQUENCE</scope>
    <source>
        <strain evidence="1">CBS 119687</strain>
    </source>
</reference>
<dbReference type="EMBL" id="ML977528">
    <property type="protein sequence ID" value="KAF2123368.1"/>
    <property type="molecule type" value="Genomic_DNA"/>
</dbReference>
<dbReference type="Proteomes" id="UP000799771">
    <property type="component" value="Unassembled WGS sequence"/>
</dbReference>
<dbReference type="GeneID" id="54409750"/>
<sequence>MAAKGPGPLTNSENKLPVAILVSTRISSCLSFPISTLIRLNQQHVSHPNNLVLFHPSTPTMKVIRAPLPEISIQDVPFTEDDSTDMAVDPILEDLGRAAEGYTTYENIYTPDPIQSSYRPFHDLAQGAHACLKYRTLAEIGEAKCHQAFAKLSLPMRKFLNHWDYFVVMDIQLDHDCHASKAELYLFDRKGHAPIDEWMFWDMSDAWDRCDTYENDFDFWGDELLAFRDMAESAVGHMSYEPPAYFPLFLQLPPELRVNVMHEYLLLESEKESLGGLQHYDVYWNRCCVWDYPEVLIACDNQEPAAFPPPETGRAPQGWLPALAFANKQMLGEVVVHMLERTERYDLKYEYREPRSKIATWFRRFLESIPNGQNAIKYLNFPHMSWFNHMCTPPAPTNPSVELMVACRRLRKVDMTFHASKLTLPDPGNAGHFLPRPVQDVITYFCLESIFQCENLEQVHFDGIHYQLRHGGRPGDLATLTELARWMKMGFLIERNGVKDVEIDVHERFGQWEGRTPGTVLVLSDEDLAEVERSIEAKRVGMCE</sequence>
<keyword evidence="2" id="KW-1185">Reference proteome</keyword>